<gene>
    <name evidence="4" type="ORF">GSBLH_T00001436001</name>
</gene>
<dbReference type="Gene3D" id="3.90.640.10">
    <property type="entry name" value="Actin, Chain A, domain 4"/>
    <property type="match status" value="1"/>
</dbReference>
<keyword evidence="1 3" id="KW-0547">Nucleotide-binding</keyword>
<dbReference type="InterPro" id="IPR043129">
    <property type="entry name" value="ATPase_NBD"/>
</dbReference>
<dbReference type="AlphaFoldDB" id="D8LZL3"/>
<comment type="similarity">
    <text evidence="3">Belongs to the heat shock protein 70 family.</text>
</comment>
<dbReference type="InterPro" id="IPR013126">
    <property type="entry name" value="Hsp_70_fam"/>
</dbReference>
<evidence type="ECO:0000313" key="5">
    <source>
        <dbReference type="Proteomes" id="UP000008312"/>
    </source>
</evidence>
<dbReference type="Gene3D" id="3.30.420.40">
    <property type="match status" value="2"/>
</dbReference>
<keyword evidence="5" id="KW-1185">Reference proteome</keyword>
<proteinExistence type="inferred from homology"/>
<dbReference type="PANTHER" id="PTHR19375">
    <property type="entry name" value="HEAT SHOCK PROTEIN 70KDA"/>
    <property type="match status" value="1"/>
</dbReference>
<dbReference type="GeneID" id="24918692"/>
<dbReference type="GO" id="GO:0140662">
    <property type="term" value="F:ATP-dependent protein folding chaperone"/>
    <property type="evidence" value="ECO:0007669"/>
    <property type="project" value="InterPro"/>
</dbReference>
<evidence type="ECO:0008006" key="6">
    <source>
        <dbReference type="Google" id="ProtNLM"/>
    </source>
</evidence>
<dbReference type="RefSeq" id="XP_012895300.1">
    <property type="nucleotide sequence ID" value="XM_013039846.1"/>
</dbReference>
<dbReference type="InParanoid" id="D8LZL3"/>
<evidence type="ECO:0000256" key="3">
    <source>
        <dbReference type="RuleBase" id="RU003322"/>
    </source>
</evidence>
<keyword evidence="2 3" id="KW-0067">ATP-binding</keyword>
<dbReference type="OrthoDB" id="29851at2759"/>
<evidence type="ECO:0000313" key="4">
    <source>
        <dbReference type="EMBL" id="CBK21252.2"/>
    </source>
</evidence>
<dbReference type="GO" id="GO:0005524">
    <property type="term" value="F:ATP binding"/>
    <property type="evidence" value="ECO:0007669"/>
    <property type="project" value="UniProtKB-KW"/>
</dbReference>
<name>D8LZL3_BLAHO</name>
<evidence type="ECO:0000256" key="1">
    <source>
        <dbReference type="ARBA" id="ARBA00022741"/>
    </source>
</evidence>
<dbReference type="PRINTS" id="PR00301">
    <property type="entry name" value="HEATSHOCK70"/>
</dbReference>
<dbReference type="InterPro" id="IPR018181">
    <property type="entry name" value="Heat_shock_70_CS"/>
</dbReference>
<dbReference type="Pfam" id="PF00012">
    <property type="entry name" value="HSP70"/>
    <property type="match status" value="1"/>
</dbReference>
<reference evidence="4" key="1">
    <citation type="submission" date="2010-02" db="EMBL/GenBank/DDBJ databases">
        <title>Sequencing and annotation of the Blastocystis hominis genome.</title>
        <authorList>
            <person name="Wincker P."/>
        </authorList>
    </citation>
    <scope>NUCLEOTIDE SEQUENCE</scope>
    <source>
        <strain evidence="4">Singapore isolate B</strain>
    </source>
</reference>
<evidence type="ECO:0000256" key="2">
    <source>
        <dbReference type="ARBA" id="ARBA00022840"/>
    </source>
</evidence>
<organism evidence="4">
    <name type="scientific">Blastocystis hominis</name>
    <dbReference type="NCBI Taxonomy" id="12968"/>
    <lineage>
        <taxon>Eukaryota</taxon>
        <taxon>Sar</taxon>
        <taxon>Stramenopiles</taxon>
        <taxon>Bigyra</taxon>
        <taxon>Opalozoa</taxon>
        <taxon>Opalinata</taxon>
        <taxon>Blastocystidae</taxon>
        <taxon>Blastocystis</taxon>
    </lineage>
</organism>
<dbReference type="EMBL" id="FN668641">
    <property type="protein sequence ID" value="CBK21252.2"/>
    <property type="molecule type" value="Genomic_DNA"/>
</dbReference>
<protein>
    <recommendedName>
        <fullName evidence="6">Heat shock protein 70</fullName>
    </recommendedName>
</protein>
<dbReference type="PROSITE" id="PS00329">
    <property type="entry name" value="HSP70_2"/>
    <property type="match status" value="1"/>
</dbReference>
<dbReference type="SUPFAM" id="SSF53067">
    <property type="entry name" value="Actin-like ATPase domain"/>
    <property type="match status" value="2"/>
</dbReference>
<sequence>MDSIKTEECIAIDFGTSNTAVYTYKNGKYLNPVYTVENYYCIPSVAVVDKHSIIIPDIVNQTQVKNGFVYNVKRILGKVESQFEDSEIDERMFNSPLKFDEHQNPYFEVSYRVKKSKETRNVYPIEVVTEILKRCKEEADNLLDTSPEFRDCVMTIPNYFFDPSKKALKEAAKRAGLNVLYFLKEPTAAGIRFISDSNEIREGEMVMVFDFGGGTLDLTLMVRNGNDFDVKAQGGDPNLGGTKIDEIFCKYVLQKYKNQYGEDLLGNDVDSKKYKRCYPKLLEFCRQAKEQLSTQNKATIFISDFIDNDDVETNKDIEITVEEFNACILEDGEIIRRIDRAINNLFFENHYDKEHISYVILIGGSSKIPHIQNHLKDLFKSVPVSNTRDYNPHTTVVEGAMRVKVNNWYHEVSESLECCLGFKVSDGHSNSEIRIDLYPGLRIPFTIEDYFNLSGSDIDVYRSFNGKERIEGTIKVKEALEEFGQQKIRVKITCNKDTSIVYSVYSDDDREIGRLELSPKI</sequence>
<accession>D8LZL3</accession>
<dbReference type="Proteomes" id="UP000008312">
    <property type="component" value="Unassembled WGS sequence"/>
</dbReference>